<dbReference type="SUPFAM" id="SSF75005">
    <property type="entry name" value="Arabinanase/levansucrase/invertase"/>
    <property type="match status" value="1"/>
</dbReference>
<sequence length="670" mass="71936">MSTPSNTTTTVSFAGDGYTSIELFLEREDGADDATVTLTAADGGGSVERRMTAGMYREHVVVPIRATADSRIDAHGCGIALAYLAGGDGLIDRGVRYVVPDGDRVRESGVRLRPVARWMNDPNGLCRFRGLYHMFYQFNPYGWSWDDMHWGHAVSDDLVFWRHLPVALFPQELLQRDRDWSGGAFSGSAVAVDDQGRPCADGDEAAAIRLFLTRHMYHEGGEDSLDEVQVTALCRDGMTVEDERVVVTRPNNDIAPDFRDPKVEIVRRGGASVARMVVATNLPVAPHAAYAVDPSATPGERPGWFTDDASLDRAHAALSQHPDTDRAPAIVAFDADRDDLGGAVWRYAGPVLQDVARGDAFTFECPDLFPVGDRWCAVGGLMKYRDAQGRFQPVRWYVGDLGDGGRGRGDGDGAVGDGAGTDAGAALSVTSSDLCDFGSCYYAAQSFADHRGRRIAFGWLVDWFGVRREHPFAANGAMSLPRELSLHDGVLWSHPVREVYDVLVGDAIASADLVESGYVTVPVGGTSYYADLQFSVGDDDGDVDTAAGAVSGNTAGTGTDDVPDFDVTIAADAGHGLAVRLERRSGVTRLRTEGMGTDSVEFLSHVTRVHRVEIFDDGDVVEVFLNDGEDAGTLLVDERLASRPAAFEANLPAGSTASIHSLGAAAGRRP</sequence>
<dbReference type="AlphaFoldDB" id="A0A087BUT9"/>
<accession>A0A087BUT9</accession>
<dbReference type="Gene3D" id="2.115.10.20">
    <property type="entry name" value="Glycosyl hydrolase domain, family 43"/>
    <property type="match status" value="1"/>
</dbReference>
<reference evidence="6 7" key="1">
    <citation type="submission" date="2014-03" db="EMBL/GenBank/DDBJ databases">
        <title>Genomics of Bifidobacteria.</title>
        <authorList>
            <person name="Ventura M."/>
            <person name="Milani C."/>
            <person name="Lugli G.A."/>
        </authorList>
    </citation>
    <scope>NUCLEOTIDE SEQUENCE [LARGE SCALE GENOMIC DNA]</scope>
    <source>
        <strain evidence="6 7">DSM 21395</strain>
    </source>
</reference>
<dbReference type="SMART" id="SM00640">
    <property type="entry name" value="Glyco_32"/>
    <property type="match status" value="1"/>
</dbReference>
<evidence type="ECO:0000313" key="7">
    <source>
        <dbReference type="Proteomes" id="UP000029082"/>
    </source>
</evidence>
<dbReference type="OrthoDB" id="9776657at2"/>
<organism evidence="6 7">
    <name type="scientific">Bifidobacterium mongoliense DSM 21395</name>
    <dbReference type="NCBI Taxonomy" id="1437603"/>
    <lineage>
        <taxon>Bacteria</taxon>
        <taxon>Bacillati</taxon>
        <taxon>Actinomycetota</taxon>
        <taxon>Actinomycetes</taxon>
        <taxon>Bifidobacteriales</taxon>
        <taxon>Bifidobacteriaceae</taxon>
        <taxon>Bifidobacterium</taxon>
    </lineage>
</organism>
<evidence type="ECO:0000256" key="2">
    <source>
        <dbReference type="ARBA" id="ARBA00012758"/>
    </source>
</evidence>
<dbReference type="RefSeq" id="WP_051918009.1">
    <property type="nucleotide sequence ID" value="NZ_JDUO01000011.1"/>
</dbReference>
<gene>
    <name evidence="6" type="ORF">BMON_1331</name>
</gene>
<proteinExistence type="inferred from homology"/>
<protein>
    <recommendedName>
        <fullName evidence="2">beta-fructofuranosidase</fullName>
        <ecNumber evidence="2">3.2.1.26</ecNumber>
    </recommendedName>
</protein>
<dbReference type="eggNOG" id="COG1621">
    <property type="taxonomic scope" value="Bacteria"/>
</dbReference>
<comment type="similarity">
    <text evidence="1">Belongs to the glycosyl hydrolase 32 family.</text>
</comment>
<keyword evidence="3 6" id="KW-0378">Hydrolase</keyword>
<evidence type="ECO:0000259" key="5">
    <source>
        <dbReference type="Pfam" id="PF00251"/>
    </source>
</evidence>
<dbReference type="InterPro" id="IPR013148">
    <property type="entry name" value="Glyco_hydro_32_N"/>
</dbReference>
<dbReference type="STRING" id="1437603.GCA_000771525_00305"/>
<dbReference type="Pfam" id="PF00251">
    <property type="entry name" value="Glyco_hydro_32N"/>
    <property type="match status" value="2"/>
</dbReference>
<dbReference type="PANTHER" id="PTHR43101">
    <property type="entry name" value="BETA-FRUCTOSIDASE"/>
    <property type="match status" value="1"/>
</dbReference>
<dbReference type="SUPFAM" id="SSF49899">
    <property type="entry name" value="Concanavalin A-like lectins/glucanases"/>
    <property type="match status" value="1"/>
</dbReference>
<evidence type="ECO:0000313" key="6">
    <source>
        <dbReference type="EMBL" id="KFI74789.1"/>
    </source>
</evidence>
<evidence type="ECO:0000256" key="4">
    <source>
        <dbReference type="ARBA" id="ARBA00023295"/>
    </source>
</evidence>
<name>A0A087BUT9_9BIFI</name>
<comment type="caution">
    <text evidence="6">The sequence shown here is derived from an EMBL/GenBank/DDBJ whole genome shotgun (WGS) entry which is preliminary data.</text>
</comment>
<evidence type="ECO:0000256" key="1">
    <source>
        <dbReference type="ARBA" id="ARBA00009902"/>
    </source>
</evidence>
<dbReference type="InterPro" id="IPR013320">
    <property type="entry name" value="ConA-like_dom_sf"/>
</dbReference>
<keyword evidence="7" id="KW-1185">Reference proteome</keyword>
<dbReference type="InterPro" id="IPR023296">
    <property type="entry name" value="Glyco_hydro_beta-prop_sf"/>
</dbReference>
<feature type="domain" description="Glycosyl hydrolase family 32 N-terminal" evidence="5">
    <location>
        <begin position="345"/>
        <end position="495"/>
    </location>
</feature>
<dbReference type="EC" id="3.2.1.26" evidence="2"/>
<evidence type="ECO:0000256" key="3">
    <source>
        <dbReference type="ARBA" id="ARBA00022801"/>
    </source>
</evidence>
<dbReference type="GO" id="GO:0004564">
    <property type="term" value="F:beta-fructofuranosidase activity"/>
    <property type="evidence" value="ECO:0007669"/>
    <property type="project" value="UniProtKB-EC"/>
</dbReference>
<dbReference type="EMBL" id="JGZE01000021">
    <property type="protein sequence ID" value="KFI74789.1"/>
    <property type="molecule type" value="Genomic_DNA"/>
</dbReference>
<dbReference type="GeneID" id="93094863"/>
<keyword evidence="4 6" id="KW-0326">Glycosidase</keyword>
<dbReference type="GO" id="GO:0005975">
    <property type="term" value="P:carbohydrate metabolic process"/>
    <property type="evidence" value="ECO:0007669"/>
    <property type="project" value="InterPro"/>
</dbReference>
<dbReference type="PANTHER" id="PTHR43101:SF1">
    <property type="entry name" value="BETA-FRUCTOSIDASE"/>
    <property type="match status" value="1"/>
</dbReference>
<feature type="domain" description="Glycosyl hydrolase family 32 N-terminal" evidence="5">
    <location>
        <begin position="113"/>
        <end position="279"/>
    </location>
</feature>
<dbReference type="InterPro" id="IPR001362">
    <property type="entry name" value="Glyco_hydro_32"/>
</dbReference>
<dbReference type="Proteomes" id="UP000029082">
    <property type="component" value="Unassembled WGS sequence"/>
</dbReference>
<dbReference type="InterPro" id="IPR051214">
    <property type="entry name" value="GH32_Enzymes"/>
</dbReference>